<dbReference type="EMBL" id="JMSN01000076">
    <property type="protein sequence ID" value="KDN41797.1"/>
    <property type="molecule type" value="Genomic_DNA"/>
</dbReference>
<name>A0A066VJ91_TILAU</name>
<evidence type="ECO:0000313" key="8">
    <source>
        <dbReference type="EMBL" id="KDN41797.1"/>
    </source>
</evidence>
<organism evidence="8 9">
    <name type="scientific">Tilletiaria anomala (strain ATCC 24038 / CBS 436.72 / UBC 951)</name>
    <dbReference type="NCBI Taxonomy" id="1037660"/>
    <lineage>
        <taxon>Eukaryota</taxon>
        <taxon>Fungi</taxon>
        <taxon>Dikarya</taxon>
        <taxon>Basidiomycota</taxon>
        <taxon>Ustilaginomycotina</taxon>
        <taxon>Exobasidiomycetes</taxon>
        <taxon>Georgefischeriales</taxon>
        <taxon>Tilletiariaceae</taxon>
        <taxon>Tilletiaria</taxon>
    </lineage>
</organism>
<dbReference type="GeneID" id="25261823"/>
<evidence type="ECO:0000313" key="9">
    <source>
        <dbReference type="Proteomes" id="UP000027361"/>
    </source>
</evidence>
<dbReference type="Proteomes" id="UP000027361">
    <property type="component" value="Unassembled WGS sequence"/>
</dbReference>
<dbReference type="AlphaFoldDB" id="A0A066VJ91"/>
<dbReference type="GO" id="GO:0015031">
    <property type="term" value="P:protein transport"/>
    <property type="evidence" value="ECO:0007669"/>
    <property type="project" value="UniProtKB-KW"/>
</dbReference>
<dbReference type="GO" id="GO:0005783">
    <property type="term" value="C:endoplasmic reticulum"/>
    <property type="evidence" value="ECO:0007669"/>
    <property type="project" value="UniProtKB-SubCell"/>
</dbReference>
<evidence type="ECO:0000256" key="4">
    <source>
        <dbReference type="ARBA" id="ARBA00022927"/>
    </source>
</evidence>
<feature type="chain" id="PRO_5001633033" description="Sec39 domain-containing protein" evidence="6">
    <location>
        <begin position="18"/>
        <end position="410"/>
    </location>
</feature>
<dbReference type="HOGENOM" id="CLU_671182_0_0_1"/>
<dbReference type="InParanoid" id="A0A066VJ91"/>
<dbReference type="OrthoDB" id="27490at2759"/>
<feature type="region of interest" description="Disordered" evidence="5">
    <location>
        <begin position="359"/>
        <end position="391"/>
    </location>
</feature>
<evidence type="ECO:0000259" key="7">
    <source>
        <dbReference type="Pfam" id="PF08314"/>
    </source>
</evidence>
<proteinExistence type="predicted"/>
<reference evidence="8 9" key="1">
    <citation type="submission" date="2014-05" db="EMBL/GenBank/DDBJ databases">
        <title>Draft genome sequence of a rare smut relative, Tilletiaria anomala UBC 951.</title>
        <authorList>
            <consortium name="DOE Joint Genome Institute"/>
            <person name="Toome M."/>
            <person name="Kuo A."/>
            <person name="Henrissat B."/>
            <person name="Lipzen A."/>
            <person name="Tritt A."/>
            <person name="Yoshinaga Y."/>
            <person name="Zane M."/>
            <person name="Barry K."/>
            <person name="Grigoriev I.V."/>
            <person name="Spatafora J.W."/>
            <person name="Aimea M.C."/>
        </authorList>
    </citation>
    <scope>NUCLEOTIDE SEQUENCE [LARGE SCALE GENOMIC DNA]</scope>
    <source>
        <strain evidence="8 9">UBC 951</strain>
    </source>
</reference>
<protein>
    <recommendedName>
        <fullName evidence="7">Sec39 domain-containing protein</fullName>
    </recommendedName>
</protein>
<keyword evidence="4" id="KW-0653">Protein transport</keyword>
<feature type="signal peptide" evidence="6">
    <location>
        <begin position="1"/>
        <end position="17"/>
    </location>
</feature>
<evidence type="ECO:0000256" key="5">
    <source>
        <dbReference type="SAM" id="MobiDB-lite"/>
    </source>
</evidence>
<evidence type="ECO:0000256" key="1">
    <source>
        <dbReference type="ARBA" id="ARBA00004240"/>
    </source>
</evidence>
<feature type="domain" description="Sec39" evidence="7">
    <location>
        <begin position="24"/>
        <end position="237"/>
    </location>
</feature>
<sequence length="410" mass="43341">MSRLLLFSSTLIVIAIAISSLSVVPTSSAVKKQRNFIEATSKLGSYKLPSKMHPGLPMLPTEIRMTKDRTRLVALVLSTDDDAYKAWESILDISVKLNAAAEHAPPKALVEVRTLAMLSEAAIAAQDVKRAAALGNHMIATITILRKRAASAAAVASRSRDDTDSKGMAGDAMLTAAQMLPEAEELGWKTCYQIAKQTAWDDHPSRIQFMGHVLALCPKERISSMTRKWHELHDRVSNSTGLEQDLFFAKAKGSAAKSPTSSLGSLMDAYATPFASLLANAGSRSAERQQRFAGLPPTPNTADSFVRSPAPVGGGFGGRAAQLFDVLGGAEAAFDPAERAARAAKSFFGGITGRVVSASAGSGRGRGDAAMPVGTPHDPTGRRHVSSSSFGGGTFSFSKGVGWLLGEEEQ</sequence>
<dbReference type="PANTHER" id="PTHR40787">
    <property type="entry name" value="SECRETED PROTEIN"/>
    <property type="match status" value="1"/>
</dbReference>
<dbReference type="InterPro" id="IPR013244">
    <property type="entry name" value="Sec39_domain"/>
</dbReference>
<keyword evidence="2" id="KW-0813">Transport</keyword>
<comment type="subcellular location">
    <subcellularLocation>
        <location evidence="1">Endoplasmic reticulum</location>
    </subcellularLocation>
</comment>
<dbReference type="PANTHER" id="PTHR40787:SF3">
    <property type="entry name" value="PROTEIN TRANSPORT PROTEIN SEC39"/>
    <property type="match status" value="1"/>
</dbReference>
<dbReference type="Pfam" id="PF08314">
    <property type="entry name" value="Sec39"/>
    <property type="match status" value="1"/>
</dbReference>
<dbReference type="STRING" id="1037660.A0A066VJ91"/>
<evidence type="ECO:0000256" key="2">
    <source>
        <dbReference type="ARBA" id="ARBA00022448"/>
    </source>
</evidence>
<accession>A0A066VJ91</accession>
<dbReference type="GO" id="GO:0006890">
    <property type="term" value="P:retrograde vesicle-mediated transport, Golgi to endoplasmic reticulum"/>
    <property type="evidence" value="ECO:0007669"/>
    <property type="project" value="InterPro"/>
</dbReference>
<keyword evidence="3" id="KW-0256">Endoplasmic reticulum</keyword>
<keyword evidence="6" id="KW-0732">Signal</keyword>
<evidence type="ECO:0000256" key="3">
    <source>
        <dbReference type="ARBA" id="ARBA00022824"/>
    </source>
</evidence>
<comment type="caution">
    <text evidence="8">The sequence shown here is derived from an EMBL/GenBank/DDBJ whole genome shotgun (WGS) entry which is preliminary data.</text>
</comment>
<gene>
    <name evidence="8" type="ORF">K437DRAFT_170909</name>
</gene>
<evidence type="ECO:0000256" key="6">
    <source>
        <dbReference type="SAM" id="SignalP"/>
    </source>
</evidence>
<keyword evidence="9" id="KW-1185">Reference proteome</keyword>
<dbReference type="RefSeq" id="XP_013241853.1">
    <property type="nucleotide sequence ID" value="XM_013386399.1"/>
</dbReference>